<reference evidence="1" key="1">
    <citation type="journal article" date="2021" name="Proc. Natl. Acad. Sci. U.S.A.">
        <title>A Catalog of Tens of Thousands of Viruses from Human Metagenomes Reveals Hidden Associations with Chronic Diseases.</title>
        <authorList>
            <person name="Tisza M.J."/>
            <person name="Buck C.B."/>
        </authorList>
    </citation>
    <scope>NUCLEOTIDE SEQUENCE</scope>
    <source>
        <strain evidence="1">Ctw4b6</strain>
    </source>
</reference>
<dbReference type="GO" id="GO:0008745">
    <property type="term" value="F:N-acetylmuramoyl-L-alanine amidase activity"/>
    <property type="evidence" value="ECO:0007669"/>
    <property type="project" value="InterPro"/>
</dbReference>
<dbReference type="EMBL" id="BK015628">
    <property type="protein sequence ID" value="DAE16599.1"/>
    <property type="molecule type" value="Genomic_DNA"/>
</dbReference>
<dbReference type="InterPro" id="IPR036505">
    <property type="entry name" value="Amidase/PGRP_sf"/>
</dbReference>
<evidence type="ECO:0000313" key="1">
    <source>
        <dbReference type="EMBL" id="DAE16599.1"/>
    </source>
</evidence>
<dbReference type="GO" id="GO:0042742">
    <property type="term" value="P:defense response to bacterium"/>
    <property type="evidence" value="ECO:0007669"/>
    <property type="project" value="UniProtKB-KW"/>
</dbReference>
<dbReference type="GO" id="GO:0001897">
    <property type="term" value="P:symbiont-mediated cytolysis of host cell"/>
    <property type="evidence" value="ECO:0007669"/>
    <property type="project" value="UniProtKB-ARBA"/>
</dbReference>
<accession>A0A8S5QBA5</accession>
<dbReference type="Gene3D" id="3.40.80.10">
    <property type="entry name" value="Peptidoglycan recognition protein-like"/>
    <property type="match status" value="1"/>
</dbReference>
<organism evidence="1">
    <name type="scientific">Myoviridae sp. ctw4b6</name>
    <dbReference type="NCBI Taxonomy" id="2825206"/>
    <lineage>
        <taxon>Viruses</taxon>
        <taxon>Duplodnaviria</taxon>
        <taxon>Heunggongvirae</taxon>
        <taxon>Uroviricota</taxon>
        <taxon>Caudoviricetes</taxon>
    </lineage>
</organism>
<dbReference type="GO" id="GO:0009253">
    <property type="term" value="P:peptidoglycan catabolic process"/>
    <property type="evidence" value="ECO:0007669"/>
    <property type="project" value="InterPro"/>
</dbReference>
<name>A0A8S5QBA5_9CAUD</name>
<proteinExistence type="predicted"/>
<protein>
    <submittedName>
        <fullName evidence="1">N-acetylmuramoyl-L-alanine amidase</fullName>
    </submittedName>
</protein>
<sequence>MAYRFLTQYDALRFTPNALVQSVFGFPRVITNITIHWWGRPEWKQKFDEVIRFFCELNSTQTSAHEVISDGVVACLVDHANAAWANGNSKGNAQSITLECNPRMSAGDFETVCERVADIWIMHGQILPVTEHRDWFATECCGTYRKGEVAARALQIYEAKKGGKTAITKVAEKATQPKGKDDKSMADAISELRDSWAPGIEHVRHHGANWMALQNVSRQTQELKDTWTPGIPNVKFEGSAYKLLRENLEAQRETNALLKQLIAAQTSNKVGE</sequence>
<dbReference type="SUPFAM" id="SSF55846">
    <property type="entry name" value="N-acetylmuramoyl-L-alanine amidase-like"/>
    <property type="match status" value="1"/>
</dbReference>